<keyword evidence="4 8" id="KW-0812">Transmembrane</keyword>
<sequence length="335" mass="35690">MSNSLLITPGNEVATRFPLRQASIYLLSRIGQALLVLWAAFSVSFVILYALPSDPVSIMLNQQGEPSAVDQLQVDALRAEYHLDQPLPVQYGIALWKALQLDFGHSIQSGEPVVQALAQALPATAALTFLALGFALLAGIALALTASLVKRDWLRNALLGIPSVAVSLPTFWIGLLLLQGFSFSWHWFPAMGNQGFSALVLPALTLAIPTAAVIAQVLTRSLQAVRAQPFVEVLIAKGLSPRRLLFVHLLHNAAIPLLSLSGVIVGNLLAGSVVTETVFSREGVGRLAQGAVSGQDIPLVQGVVVLAALIFISVNLLVDVLYPLLDPRIQGRSGK</sequence>
<feature type="transmembrane region" description="Helical" evidence="8">
    <location>
        <begin position="30"/>
        <end position="51"/>
    </location>
</feature>
<dbReference type="Gene3D" id="1.10.3720.10">
    <property type="entry name" value="MetI-like"/>
    <property type="match status" value="1"/>
</dbReference>
<reference evidence="10" key="1">
    <citation type="submission" date="2021-08" db="EMBL/GenBank/DDBJ databases">
        <title>Complete genome sequence of Pseudomonas phytophila.</title>
        <authorList>
            <person name="Weir B.S."/>
            <person name="Templeton M.D."/>
            <person name="Arshed S."/>
            <person name="Andersen M.T."/>
            <person name="Jayaraman J."/>
        </authorList>
    </citation>
    <scope>NUCLEOTIDE SEQUENCE</scope>
    <source>
        <strain evidence="10">ICMP 23753</strain>
    </source>
</reference>
<feature type="transmembrane region" description="Helical" evidence="8">
    <location>
        <begin position="303"/>
        <end position="325"/>
    </location>
</feature>
<proteinExistence type="inferred from homology"/>
<evidence type="ECO:0000313" key="11">
    <source>
        <dbReference type="Proteomes" id="UP001063228"/>
    </source>
</evidence>
<dbReference type="PANTHER" id="PTHR43163:SF6">
    <property type="entry name" value="DIPEPTIDE TRANSPORT SYSTEM PERMEASE PROTEIN DPPB-RELATED"/>
    <property type="match status" value="1"/>
</dbReference>
<keyword evidence="3" id="KW-1003">Cell membrane</keyword>
<evidence type="ECO:0000256" key="4">
    <source>
        <dbReference type="ARBA" id="ARBA00022692"/>
    </source>
</evidence>
<accession>A0ABY6F8B7</accession>
<organism evidence="10 11">
    <name type="scientific">Pseudomonas phytophila</name>
    <dbReference type="NCBI Taxonomy" id="2867264"/>
    <lineage>
        <taxon>Bacteria</taxon>
        <taxon>Pseudomonadati</taxon>
        <taxon>Pseudomonadota</taxon>
        <taxon>Gammaproteobacteria</taxon>
        <taxon>Pseudomonadales</taxon>
        <taxon>Pseudomonadaceae</taxon>
        <taxon>Pseudomonas</taxon>
    </lineage>
</organism>
<dbReference type="InterPro" id="IPR035906">
    <property type="entry name" value="MetI-like_sf"/>
</dbReference>
<dbReference type="PANTHER" id="PTHR43163">
    <property type="entry name" value="DIPEPTIDE TRANSPORT SYSTEM PERMEASE PROTEIN DPPB-RELATED"/>
    <property type="match status" value="1"/>
</dbReference>
<feature type="transmembrane region" description="Helical" evidence="8">
    <location>
        <begin position="244"/>
        <end position="270"/>
    </location>
</feature>
<comment type="subcellular location">
    <subcellularLocation>
        <location evidence="1 8">Cell membrane</location>
        <topology evidence="1 8">Multi-pass membrane protein</topology>
    </subcellularLocation>
</comment>
<comment type="similarity">
    <text evidence="7">Belongs to the binding-protein-dependent transport system permease family. OppBC subfamily.</text>
</comment>
<dbReference type="InterPro" id="IPR000515">
    <property type="entry name" value="MetI-like"/>
</dbReference>
<feature type="transmembrane region" description="Helical" evidence="8">
    <location>
        <begin position="157"/>
        <end position="178"/>
    </location>
</feature>
<dbReference type="CDD" id="cd06261">
    <property type="entry name" value="TM_PBP2"/>
    <property type="match status" value="1"/>
</dbReference>
<dbReference type="EMBL" id="CP081201">
    <property type="protein sequence ID" value="UXZ94120.1"/>
    <property type="molecule type" value="Genomic_DNA"/>
</dbReference>
<evidence type="ECO:0000313" key="10">
    <source>
        <dbReference type="EMBL" id="UXZ94120.1"/>
    </source>
</evidence>
<dbReference type="SUPFAM" id="SSF161098">
    <property type="entry name" value="MetI-like"/>
    <property type="match status" value="1"/>
</dbReference>
<protein>
    <submittedName>
        <fullName evidence="10">ABC transporter permease</fullName>
    </submittedName>
</protein>
<keyword evidence="2 8" id="KW-0813">Transport</keyword>
<keyword evidence="6 8" id="KW-0472">Membrane</keyword>
<gene>
    <name evidence="10" type="ORF">K3169_17250</name>
</gene>
<dbReference type="Pfam" id="PF00528">
    <property type="entry name" value="BPD_transp_1"/>
    <property type="match status" value="1"/>
</dbReference>
<dbReference type="InterPro" id="IPR045621">
    <property type="entry name" value="BPD_transp_1_N"/>
</dbReference>
<feature type="domain" description="ABC transmembrane type-1" evidence="9">
    <location>
        <begin position="121"/>
        <end position="322"/>
    </location>
</feature>
<keyword evidence="5 8" id="KW-1133">Transmembrane helix</keyword>
<evidence type="ECO:0000256" key="7">
    <source>
        <dbReference type="ARBA" id="ARBA00024202"/>
    </source>
</evidence>
<name>A0ABY6F8B7_9PSED</name>
<evidence type="ECO:0000256" key="2">
    <source>
        <dbReference type="ARBA" id="ARBA00022448"/>
    </source>
</evidence>
<evidence type="ECO:0000256" key="1">
    <source>
        <dbReference type="ARBA" id="ARBA00004651"/>
    </source>
</evidence>
<evidence type="ECO:0000256" key="3">
    <source>
        <dbReference type="ARBA" id="ARBA00022475"/>
    </source>
</evidence>
<evidence type="ECO:0000256" key="5">
    <source>
        <dbReference type="ARBA" id="ARBA00022989"/>
    </source>
</evidence>
<dbReference type="RefSeq" id="WP_122704054.1">
    <property type="nucleotide sequence ID" value="NZ_CP081201.1"/>
</dbReference>
<dbReference type="PROSITE" id="PS50928">
    <property type="entry name" value="ABC_TM1"/>
    <property type="match status" value="1"/>
</dbReference>
<dbReference type="Proteomes" id="UP001063228">
    <property type="component" value="Chromosome"/>
</dbReference>
<evidence type="ECO:0000259" key="9">
    <source>
        <dbReference type="PROSITE" id="PS50928"/>
    </source>
</evidence>
<feature type="transmembrane region" description="Helical" evidence="8">
    <location>
        <begin position="198"/>
        <end position="218"/>
    </location>
</feature>
<evidence type="ECO:0000256" key="8">
    <source>
        <dbReference type="RuleBase" id="RU363032"/>
    </source>
</evidence>
<dbReference type="Pfam" id="PF19300">
    <property type="entry name" value="BPD_transp_1_N"/>
    <property type="match status" value="1"/>
</dbReference>
<keyword evidence="11" id="KW-1185">Reference proteome</keyword>
<evidence type="ECO:0000256" key="6">
    <source>
        <dbReference type="ARBA" id="ARBA00023136"/>
    </source>
</evidence>
<feature type="transmembrane region" description="Helical" evidence="8">
    <location>
        <begin position="120"/>
        <end position="145"/>
    </location>
</feature>